<gene>
    <name evidence="5" type="ORF">GH975_08260</name>
</gene>
<dbReference type="OrthoDB" id="86160at2"/>
<evidence type="ECO:0000256" key="2">
    <source>
        <dbReference type="ARBA" id="ARBA00022723"/>
    </source>
</evidence>
<keyword evidence="3" id="KW-0456">Lyase</keyword>
<dbReference type="Proteomes" id="UP000388235">
    <property type="component" value="Chromosome"/>
</dbReference>
<dbReference type="EMBL" id="CP045871">
    <property type="protein sequence ID" value="QGG81308.1"/>
    <property type="molecule type" value="Genomic_DNA"/>
</dbReference>
<dbReference type="GO" id="GO:0046872">
    <property type="term" value="F:metal ion binding"/>
    <property type="evidence" value="ECO:0007669"/>
    <property type="project" value="UniProtKB-KW"/>
</dbReference>
<protein>
    <submittedName>
        <fullName evidence="5">Aldolase</fullName>
    </submittedName>
</protein>
<dbReference type="PANTHER" id="PTHR30502:SF0">
    <property type="entry name" value="PHOSPHOENOLPYRUVATE CARBOXYLASE FAMILY PROTEIN"/>
    <property type="match status" value="1"/>
</dbReference>
<reference evidence="5 6" key="1">
    <citation type="submission" date="2019-11" db="EMBL/GenBank/DDBJ databases">
        <authorList>
            <person name="Khan S.A."/>
            <person name="Jeon C.O."/>
            <person name="Chun B.H."/>
        </authorList>
    </citation>
    <scope>NUCLEOTIDE SEQUENCE [LARGE SCALE GENOMIC DNA]</scope>
    <source>
        <strain evidence="5 6">IMCC 1097</strain>
    </source>
</reference>
<dbReference type="KEGG" id="llp:GH975_08260"/>
<keyword evidence="6" id="KW-1185">Reference proteome</keyword>
<evidence type="ECO:0000256" key="1">
    <source>
        <dbReference type="ARBA" id="ARBA00005568"/>
    </source>
</evidence>
<evidence type="ECO:0000313" key="5">
    <source>
        <dbReference type="EMBL" id="QGG81308.1"/>
    </source>
</evidence>
<dbReference type="SUPFAM" id="SSF51621">
    <property type="entry name" value="Phosphoenolpyruvate/pyruvate domain"/>
    <property type="match status" value="1"/>
</dbReference>
<organism evidence="5 6">
    <name type="scientific">Litorivicinus lipolyticus</name>
    <dbReference type="NCBI Taxonomy" id="418701"/>
    <lineage>
        <taxon>Bacteria</taxon>
        <taxon>Pseudomonadati</taxon>
        <taxon>Pseudomonadota</taxon>
        <taxon>Gammaproteobacteria</taxon>
        <taxon>Oceanospirillales</taxon>
        <taxon>Litorivicinaceae</taxon>
        <taxon>Litorivicinus</taxon>
    </lineage>
</organism>
<comment type="similarity">
    <text evidence="1">Belongs to the HpcH/HpaI aldolase family.</text>
</comment>
<dbReference type="InterPro" id="IPR040442">
    <property type="entry name" value="Pyrv_kinase-like_dom_sf"/>
</dbReference>
<dbReference type="GO" id="GO:0016832">
    <property type="term" value="F:aldehyde-lyase activity"/>
    <property type="evidence" value="ECO:0007669"/>
    <property type="project" value="TreeGrafter"/>
</dbReference>
<evidence type="ECO:0000259" key="4">
    <source>
        <dbReference type="Pfam" id="PF03328"/>
    </source>
</evidence>
<dbReference type="InterPro" id="IPR005000">
    <property type="entry name" value="Aldolase/citrate-lyase_domain"/>
</dbReference>
<accession>A0A5Q2QAD6</accession>
<dbReference type="InterPro" id="IPR050251">
    <property type="entry name" value="HpcH-HpaI_aldolase"/>
</dbReference>
<dbReference type="AlphaFoldDB" id="A0A5Q2QAD6"/>
<proteinExistence type="inferred from homology"/>
<evidence type="ECO:0000313" key="6">
    <source>
        <dbReference type="Proteomes" id="UP000388235"/>
    </source>
</evidence>
<dbReference type="Gene3D" id="3.20.20.60">
    <property type="entry name" value="Phosphoenolpyruvate-binding domains"/>
    <property type="match status" value="1"/>
</dbReference>
<name>A0A5Q2QAD6_9GAMM</name>
<dbReference type="PANTHER" id="PTHR30502">
    <property type="entry name" value="2-KETO-3-DEOXY-L-RHAMNONATE ALDOLASE"/>
    <property type="match status" value="1"/>
</dbReference>
<dbReference type="Pfam" id="PF03328">
    <property type="entry name" value="HpcH_HpaI"/>
    <property type="match status" value="1"/>
</dbReference>
<evidence type="ECO:0000256" key="3">
    <source>
        <dbReference type="ARBA" id="ARBA00023239"/>
    </source>
</evidence>
<dbReference type="InterPro" id="IPR015813">
    <property type="entry name" value="Pyrv/PenolPyrv_kinase-like_dom"/>
</dbReference>
<sequence length="219" mass="22889">MAPLDLICLDAEHAPFNRETLDQCCAIARANDLPAVERIVSNTPAAILDCLDRGALGVVVPHVRSAAEAQSVAKACAYGEGGRGFAGSTRAAGYGSRGMPGHLAGTPNEVSVIAQIEDPEALLEIDAIAAVPGIDCLFIGRADLTVALGAATPKDPVVIEAVERIIDACLRAKRAVGMFVADLDEIPHWRERGASLFLLASDHALMMDGARGLRSRVGD</sequence>
<feature type="domain" description="HpcH/HpaI aldolase/citrate lyase" evidence="4">
    <location>
        <begin position="2"/>
        <end position="206"/>
    </location>
</feature>
<dbReference type="GO" id="GO:0005737">
    <property type="term" value="C:cytoplasm"/>
    <property type="evidence" value="ECO:0007669"/>
    <property type="project" value="TreeGrafter"/>
</dbReference>
<keyword evidence="2" id="KW-0479">Metal-binding</keyword>